<organism evidence="1 2">
    <name type="scientific">Phytophthora fragariaefolia</name>
    <dbReference type="NCBI Taxonomy" id="1490495"/>
    <lineage>
        <taxon>Eukaryota</taxon>
        <taxon>Sar</taxon>
        <taxon>Stramenopiles</taxon>
        <taxon>Oomycota</taxon>
        <taxon>Peronosporomycetes</taxon>
        <taxon>Peronosporales</taxon>
        <taxon>Peronosporaceae</taxon>
        <taxon>Phytophthora</taxon>
    </lineage>
</organism>
<accession>A0A9W6TVE4</accession>
<dbReference type="EMBL" id="BSXT01000277">
    <property type="protein sequence ID" value="GMF23174.1"/>
    <property type="molecule type" value="Genomic_DNA"/>
</dbReference>
<proteinExistence type="predicted"/>
<reference evidence="1" key="1">
    <citation type="submission" date="2023-04" db="EMBL/GenBank/DDBJ databases">
        <title>Phytophthora fragariaefolia NBRC 109709.</title>
        <authorList>
            <person name="Ichikawa N."/>
            <person name="Sato H."/>
            <person name="Tonouchi N."/>
        </authorList>
    </citation>
    <scope>NUCLEOTIDE SEQUENCE</scope>
    <source>
        <strain evidence="1">NBRC 109709</strain>
    </source>
</reference>
<comment type="caution">
    <text evidence="1">The sequence shown here is derived from an EMBL/GenBank/DDBJ whole genome shotgun (WGS) entry which is preliminary data.</text>
</comment>
<dbReference type="AlphaFoldDB" id="A0A9W6TVE4"/>
<evidence type="ECO:0000313" key="2">
    <source>
        <dbReference type="Proteomes" id="UP001165121"/>
    </source>
</evidence>
<dbReference type="Proteomes" id="UP001165121">
    <property type="component" value="Unassembled WGS sequence"/>
</dbReference>
<name>A0A9W6TVE4_9STRA</name>
<sequence length="117" mass="13261">MQRDQEQYRGVLHQAVAGPLRSKCKLYFQHFFKVDLVTVQHVASSNLLPPKESTCYQHNKNYPSAHAINYMQAVSILPSRQCRRFSIDARYACMDFGGAQEPRFSSASLTQTNASSC</sequence>
<gene>
    <name evidence="1" type="ORF">Pfra01_000360600</name>
</gene>
<evidence type="ECO:0000313" key="1">
    <source>
        <dbReference type="EMBL" id="GMF23174.1"/>
    </source>
</evidence>
<protein>
    <submittedName>
        <fullName evidence="1">Unnamed protein product</fullName>
    </submittedName>
</protein>
<keyword evidence="2" id="KW-1185">Reference proteome</keyword>